<feature type="domain" description="C2H2-type" evidence="2">
    <location>
        <begin position="156"/>
        <end position="181"/>
    </location>
</feature>
<accession>A0A0E9NRE5</accession>
<feature type="compositionally biased region" description="Low complexity" evidence="1">
    <location>
        <begin position="679"/>
        <end position="692"/>
    </location>
</feature>
<feature type="domain" description="C2H2-type" evidence="2">
    <location>
        <begin position="213"/>
        <end position="238"/>
    </location>
</feature>
<organism evidence="3 4">
    <name type="scientific">Saitoella complicata (strain BCRC 22490 / CBS 7301 / JCM 7358 / NBRC 10748 / NRRL Y-17804)</name>
    <dbReference type="NCBI Taxonomy" id="698492"/>
    <lineage>
        <taxon>Eukaryota</taxon>
        <taxon>Fungi</taxon>
        <taxon>Dikarya</taxon>
        <taxon>Ascomycota</taxon>
        <taxon>Taphrinomycotina</taxon>
        <taxon>Taphrinomycotina incertae sedis</taxon>
        <taxon>Saitoella</taxon>
    </lineage>
</organism>
<feature type="region of interest" description="Disordered" evidence="1">
    <location>
        <begin position="673"/>
        <end position="692"/>
    </location>
</feature>
<feature type="region of interest" description="Disordered" evidence="1">
    <location>
        <begin position="123"/>
        <end position="144"/>
    </location>
</feature>
<feature type="compositionally biased region" description="Pro residues" evidence="1">
    <location>
        <begin position="195"/>
        <end position="204"/>
    </location>
</feature>
<reference evidence="3 4" key="1">
    <citation type="journal article" date="2011" name="J. Gen. Appl. Microbiol.">
        <title>Draft genome sequencing of the enigmatic yeast Saitoella complicata.</title>
        <authorList>
            <person name="Nishida H."/>
            <person name="Hamamoto M."/>
            <person name="Sugiyama J."/>
        </authorList>
    </citation>
    <scope>NUCLEOTIDE SEQUENCE [LARGE SCALE GENOMIC DNA]</scope>
    <source>
        <strain evidence="3 4">NRRL Y-17804</strain>
    </source>
</reference>
<evidence type="ECO:0000313" key="3">
    <source>
        <dbReference type="EMBL" id="GAO52432.1"/>
    </source>
</evidence>
<name>A0A0E9NRE5_SAICN</name>
<reference evidence="3 4" key="2">
    <citation type="journal article" date="2014" name="J. Gen. Appl. Microbiol.">
        <title>The early diverging ascomycetous budding yeast Saitoella complicata has three histone deacetylases belonging to the Clr6, Hos2, and Rpd3 lineages.</title>
        <authorList>
            <person name="Nishida H."/>
            <person name="Matsumoto T."/>
            <person name="Kondo S."/>
            <person name="Hamamoto M."/>
            <person name="Yoshikawa H."/>
        </authorList>
    </citation>
    <scope>NUCLEOTIDE SEQUENCE [LARGE SCALE GENOMIC DNA]</scope>
    <source>
        <strain evidence="3 4">NRRL Y-17804</strain>
    </source>
</reference>
<dbReference type="AlphaFoldDB" id="A0A0E9NRE5"/>
<dbReference type="EMBL" id="BACD03000069">
    <property type="protein sequence ID" value="GAO52432.1"/>
    <property type="molecule type" value="Genomic_DNA"/>
</dbReference>
<dbReference type="SMART" id="SM00355">
    <property type="entry name" value="ZnF_C2H2"/>
    <property type="match status" value="5"/>
</dbReference>
<feature type="region of interest" description="Disordered" evidence="1">
    <location>
        <begin position="179"/>
        <end position="205"/>
    </location>
</feature>
<proteinExistence type="predicted"/>
<protein>
    <recommendedName>
        <fullName evidence="2">C2H2-type domain-containing protein</fullName>
    </recommendedName>
</protein>
<gene>
    <name evidence="3" type="ORF">G7K_6510-t3</name>
</gene>
<dbReference type="Proteomes" id="UP000033140">
    <property type="component" value="Unassembled WGS sequence"/>
</dbReference>
<evidence type="ECO:0000313" key="4">
    <source>
        <dbReference type="Proteomes" id="UP000033140"/>
    </source>
</evidence>
<keyword evidence="4" id="KW-1185">Reference proteome</keyword>
<evidence type="ECO:0000256" key="1">
    <source>
        <dbReference type="SAM" id="MobiDB-lite"/>
    </source>
</evidence>
<feature type="region of interest" description="Disordered" evidence="1">
    <location>
        <begin position="340"/>
        <end position="362"/>
    </location>
</feature>
<reference evidence="3 4" key="3">
    <citation type="journal article" date="2015" name="Genome Announc.">
        <title>Draft Genome Sequence of the Archiascomycetous Yeast Saitoella complicata.</title>
        <authorList>
            <person name="Yamauchi K."/>
            <person name="Kondo S."/>
            <person name="Hamamoto M."/>
            <person name="Takahashi Y."/>
            <person name="Ogura Y."/>
            <person name="Hayashi T."/>
            <person name="Nishida H."/>
        </authorList>
    </citation>
    <scope>NUCLEOTIDE SEQUENCE [LARGE SCALE GENOMIC DNA]</scope>
    <source>
        <strain evidence="3 4">NRRL Y-17804</strain>
    </source>
</reference>
<feature type="domain" description="C2H2-type" evidence="2">
    <location>
        <begin position="581"/>
        <end position="606"/>
    </location>
</feature>
<feature type="domain" description="C2H2-type" evidence="2">
    <location>
        <begin position="254"/>
        <end position="282"/>
    </location>
</feature>
<comment type="caution">
    <text evidence="3">The sequence shown here is derived from an EMBL/GenBank/DDBJ whole genome shotgun (WGS) entry which is preliminary data.</text>
</comment>
<dbReference type="InterPro" id="IPR013087">
    <property type="entry name" value="Znf_C2H2_type"/>
</dbReference>
<sequence length="692" mass="77132">MEGLAIPPTTVERLRRERAERNHFEECGMEWRSSYDLGAVPSSVLGPEARHTSPNLKGNELSAPLTAPQLKIGIDSASSANILTIDEHRTAAANNTTVPSPITPVSIEETQFVEIKITPPSPLRATKKKQLESPSPTLLAPPPRPSFSCTKGTILWPCSVAGCDKMSFSLKGITSHMGQKHPGIQLNGKSYSSRPPAPPLPPNPADDESEYIYPCTVSTCPENHSSLLGCMAHIKRAHHHGTFPTPIRILRPIWRCPLSGCRFISTEDQFRRGWVQHVRARHQDAHQVYWKCPYEKCEKGKEVQSGVFRGMMLHMNTKHREWRKKKEGTFMKEMERKKLESLTSPKTEEEVKEPDVSQQLPSPVSSIKIAEHLEREATEPCRKKMKIEGVEKSEAGLPFPQEVNGVNQQRVPLFRALIANIQTRTFSDDFITNPPRIPALTEPPLAKPRGWRVFLVLDPLELVRVQNVIRQQHGLILQEFLEEALGRNQGISSEKEEVKPEERTVPGGLGYHTAVKRECDTIATPSIPFKRPLHFHAPLTSQDFFTNLSGVADCKTDITSKIPSCVKTANPEPFSHIPQSWCCSVKWCLHPVRDTEDLLAHIAAEHPKLPYIKRQPVTVPSQDSALPSTDALTHAQISQPRRSAVTACGRQPTMVFATPRYRLSLIPIISNTTSPCSPPKSSSGSAVPPFSR</sequence>
<evidence type="ECO:0000259" key="2">
    <source>
        <dbReference type="SMART" id="SM00355"/>
    </source>
</evidence>
<feature type="compositionally biased region" description="Basic and acidic residues" evidence="1">
    <location>
        <begin position="340"/>
        <end position="355"/>
    </location>
</feature>
<feature type="domain" description="C2H2-type" evidence="2">
    <location>
        <begin position="290"/>
        <end position="319"/>
    </location>
</feature>